<dbReference type="PANTHER" id="PTHR33116">
    <property type="entry name" value="REVERSE TRANSCRIPTASE ZINC-BINDING DOMAIN-CONTAINING PROTEIN-RELATED-RELATED"/>
    <property type="match status" value="1"/>
</dbReference>
<protein>
    <submittedName>
        <fullName evidence="1">Uncharacterized protein</fullName>
    </submittedName>
</protein>
<reference evidence="2" key="2">
    <citation type="journal article" date="2017" name="Nat. Plants">
        <title>The Aegilops tauschii genome reveals multiple impacts of transposons.</title>
        <authorList>
            <person name="Zhao G."/>
            <person name="Zou C."/>
            <person name="Li K."/>
            <person name="Wang K."/>
            <person name="Li T."/>
            <person name="Gao L."/>
            <person name="Zhang X."/>
            <person name="Wang H."/>
            <person name="Yang Z."/>
            <person name="Liu X."/>
            <person name="Jiang W."/>
            <person name="Mao L."/>
            <person name="Kong X."/>
            <person name="Jiao Y."/>
            <person name="Jia J."/>
        </authorList>
    </citation>
    <scope>NUCLEOTIDE SEQUENCE [LARGE SCALE GENOMIC DNA]</scope>
    <source>
        <strain evidence="2">cv. AL8/78</strain>
    </source>
</reference>
<reference evidence="1" key="4">
    <citation type="submission" date="2019-03" db="UniProtKB">
        <authorList>
            <consortium name="EnsemblPlants"/>
        </authorList>
    </citation>
    <scope>IDENTIFICATION</scope>
</reference>
<proteinExistence type="predicted"/>
<dbReference type="Gramene" id="AET6Gv20264400.1">
    <property type="protein sequence ID" value="AET6Gv20264400.1"/>
    <property type="gene ID" value="AET6Gv20264400"/>
</dbReference>
<evidence type="ECO:0000313" key="1">
    <source>
        <dbReference type="EnsemblPlants" id="AET6Gv20264400.1"/>
    </source>
</evidence>
<dbReference type="AlphaFoldDB" id="A0A453N7T7"/>
<dbReference type="PANTHER" id="PTHR33116:SF86">
    <property type="entry name" value="REVERSE TRANSCRIPTASE DOMAIN-CONTAINING PROTEIN"/>
    <property type="match status" value="1"/>
</dbReference>
<accession>A0A453N7T7</accession>
<dbReference type="EnsemblPlants" id="AET6Gv20264400.1">
    <property type="protein sequence ID" value="AET6Gv20264400.1"/>
    <property type="gene ID" value="AET6Gv20264400"/>
</dbReference>
<sequence>MVDIGITKNVGLDKPDCFQLLINRIVKKTSGWKEKLLSAGGKDILLKSVVQAIPTYAMPFFKIPKTIVKESLMRCRISGGETRSTTGGMGFRDIHCFNLAMLAKQAWYLLESPDSLCATILRAKYYPHGDLLNTKLKKNSSFTWQSIMAGVNSLKHGYIWRVGNGKNISI</sequence>
<reference evidence="1" key="5">
    <citation type="journal article" date="2021" name="G3 (Bethesda)">
        <title>Aegilops tauschii genome assembly Aet v5.0 features greater sequence contiguity and improved annotation.</title>
        <authorList>
            <person name="Wang L."/>
            <person name="Zhu T."/>
            <person name="Rodriguez J.C."/>
            <person name="Deal K.R."/>
            <person name="Dubcovsky J."/>
            <person name="McGuire P.E."/>
            <person name="Lux T."/>
            <person name="Spannagl M."/>
            <person name="Mayer K.F.X."/>
            <person name="Baldrich P."/>
            <person name="Meyers B.C."/>
            <person name="Huo N."/>
            <person name="Gu Y.Q."/>
            <person name="Zhou H."/>
            <person name="Devos K.M."/>
            <person name="Bennetzen J.L."/>
            <person name="Unver T."/>
            <person name="Budak H."/>
            <person name="Gulick P.J."/>
            <person name="Galiba G."/>
            <person name="Kalapos B."/>
            <person name="Nelson D.R."/>
            <person name="Li P."/>
            <person name="You F.M."/>
            <person name="Luo M.C."/>
            <person name="Dvorak J."/>
        </authorList>
    </citation>
    <scope>NUCLEOTIDE SEQUENCE [LARGE SCALE GENOMIC DNA]</scope>
    <source>
        <strain evidence="1">cv. AL8/78</strain>
    </source>
</reference>
<name>A0A453N7T7_AEGTS</name>
<dbReference type="STRING" id="200361.A0A453N7T7"/>
<keyword evidence="2" id="KW-1185">Reference proteome</keyword>
<reference evidence="2" key="1">
    <citation type="journal article" date="2014" name="Science">
        <title>Ancient hybridizations among the ancestral genomes of bread wheat.</title>
        <authorList>
            <consortium name="International Wheat Genome Sequencing Consortium,"/>
            <person name="Marcussen T."/>
            <person name="Sandve S.R."/>
            <person name="Heier L."/>
            <person name="Spannagl M."/>
            <person name="Pfeifer M."/>
            <person name="Jakobsen K.S."/>
            <person name="Wulff B.B."/>
            <person name="Steuernagel B."/>
            <person name="Mayer K.F."/>
            <person name="Olsen O.A."/>
        </authorList>
    </citation>
    <scope>NUCLEOTIDE SEQUENCE [LARGE SCALE GENOMIC DNA]</scope>
    <source>
        <strain evidence="2">cv. AL8/78</strain>
    </source>
</reference>
<reference evidence="1" key="3">
    <citation type="journal article" date="2017" name="Nature">
        <title>Genome sequence of the progenitor of the wheat D genome Aegilops tauschii.</title>
        <authorList>
            <person name="Luo M.C."/>
            <person name="Gu Y.Q."/>
            <person name="Puiu D."/>
            <person name="Wang H."/>
            <person name="Twardziok S.O."/>
            <person name="Deal K.R."/>
            <person name="Huo N."/>
            <person name="Zhu T."/>
            <person name="Wang L."/>
            <person name="Wang Y."/>
            <person name="McGuire P.E."/>
            <person name="Liu S."/>
            <person name="Long H."/>
            <person name="Ramasamy R.K."/>
            <person name="Rodriguez J.C."/>
            <person name="Van S.L."/>
            <person name="Yuan L."/>
            <person name="Wang Z."/>
            <person name="Xia Z."/>
            <person name="Xiao L."/>
            <person name="Anderson O.D."/>
            <person name="Ouyang S."/>
            <person name="Liang Y."/>
            <person name="Zimin A.V."/>
            <person name="Pertea G."/>
            <person name="Qi P."/>
            <person name="Bennetzen J.L."/>
            <person name="Dai X."/>
            <person name="Dawson M.W."/>
            <person name="Muller H.G."/>
            <person name="Kugler K."/>
            <person name="Rivarola-Duarte L."/>
            <person name="Spannagl M."/>
            <person name="Mayer K.F.X."/>
            <person name="Lu F.H."/>
            <person name="Bevan M.W."/>
            <person name="Leroy P."/>
            <person name="Li P."/>
            <person name="You F.M."/>
            <person name="Sun Q."/>
            <person name="Liu Z."/>
            <person name="Lyons E."/>
            <person name="Wicker T."/>
            <person name="Salzberg S.L."/>
            <person name="Devos K.M."/>
            <person name="Dvorak J."/>
        </authorList>
    </citation>
    <scope>NUCLEOTIDE SEQUENCE [LARGE SCALE GENOMIC DNA]</scope>
    <source>
        <strain evidence="1">cv. AL8/78</strain>
    </source>
</reference>
<dbReference type="Proteomes" id="UP000015105">
    <property type="component" value="Chromosome 6D"/>
</dbReference>
<organism evidence="1 2">
    <name type="scientific">Aegilops tauschii subsp. strangulata</name>
    <name type="common">Goatgrass</name>
    <dbReference type="NCBI Taxonomy" id="200361"/>
    <lineage>
        <taxon>Eukaryota</taxon>
        <taxon>Viridiplantae</taxon>
        <taxon>Streptophyta</taxon>
        <taxon>Embryophyta</taxon>
        <taxon>Tracheophyta</taxon>
        <taxon>Spermatophyta</taxon>
        <taxon>Magnoliopsida</taxon>
        <taxon>Liliopsida</taxon>
        <taxon>Poales</taxon>
        <taxon>Poaceae</taxon>
        <taxon>BOP clade</taxon>
        <taxon>Pooideae</taxon>
        <taxon>Triticodae</taxon>
        <taxon>Triticeae</taxon>
        <taxon>Triticinae</taxon>
        <taxon>Aegilops</taxon>
    </lineage>
</organism>
<evidence type="ECO:0000313" key="2">
    <source>
        <dbReference type="Proteomes" id="UP000015105"/>
    </source>
</evidence>